<keyword evidence="1" id="KW-0472">Membrane</keyword>
<evidence type="ECO:0000313" key="3">
    <source>
        <dbReference type="Proteomes" id="UP001597601"/>
    </source>
</evidence>
<sequence>MTAIEHRELKGITLRNLIVTVVSTASIVVSVMTTYFQLKNDIRDVRTTQETQARINEIRLNVLEGNVALLRQEVDALMHKKISKI</sequence>
<dbReference type="EMBL" id="JBHUON010000020">
    <property type="protein sequence ID" value="MFD2866055.1"/>
    <property type="molecule type" value="Genomic_DNA"/>
</dbReference>
<evidence type="ECO:0000313" key="2">
    <source>
        <dbReference type="EMBL" id="MFD2866055.1"/>
    </source>
</evidence>
<comment type="caution">
    <text evidence="2">The sequence shown here is derived from an EMBL/GenBank/DDBJ whole genome shotgun (WGS) entry which is preliminary data.</text>
</comment>
<reference evidence="3" key="1">
    <citation type="journal article" date="2019" name="Int. J. Syst. Evol. Microbiol.">
        <title>The Global Catalogue of Microorganisms (GCM) 10K type strain sequencing project: providing services to taxonomists for standard genome sequencing and annotation.</title>
        <authorList>
            <consortium name="The Broad Institute Genomics Platform"/>
            <consortium name="The Broad Institute Genome Sequencing Center for Infectious Disease"/>
            <person name="Wu L."/>
            <person name="Ma J."/>
        </authorList>
    </citation>
    <scope>NUCLEOTIDE SEQUENCE [LARGE SCALE GENOMIC DNA]</scope>
    <source>
        <strain evidence="3">KCTC 52232</strain>
    </source>
</reference>
<keyword evidence="3" id="KW-1185">Reference proteome</keyword>
<name>A0ABW5XTR3_9SPHI</name>
<dbReference type="RefSeq" id="WP_377129360.1">
    <property type="nucleotide sequence ID" value="NZ_JBHUHN010000001.1"/>
</dbReference>
<keyword evidence="1" id="KW-0812">Transmembrane</keyword>
<accession>A0ABW5XTR3</accession>
<gene>
    <name evidence="2" type="ORF">ACFSYC_15250</name>
</gene>
<feature type="transmembrane region" description="Helical" evidence="1">
    <location>
        <begin position="17"/>
        <end position="36"/>
    </location>
</feature>
<organism evidence="2 3">
    <name type="scientific">Mucilaginibacter antarcticus</name>
    <dbReference type="NCBI Taxonomy" id="1855725"/>
    <lineage>
        <taxon>Bacteria</taxon>
        <taxon>Pseudomonadati</taxon>
        <taxon>Bacteroidota</taxon>
        <taxon>Sphingobacteriia</taxon>
        <taxon>Sphingobacteriales</taxon>
        <taxon>Sphingobacteriaceae</taxon>
        <taxon>Mucilaginibacter</taxon>
    </lineage>
</organism>
<evidence type="ECO:0000256" key="1">
    <source>
        <dbReference type="SAM" id="Phobius"/>
    </source>
</evidence>
<dbReference type="Proteomes" id="UP001597601">
    <property type="component" value="Unassembled WGS sequence"/>
</dbReference>
<proteinExistence type="predicted"/>
<protein>
    <submittedName>
        <fullName evidence="2">Uncharacterized protein</fullName>
    </submittedName>
</protein>
<keyword evidence="1" id="KW-1133">Transmembrane helix</keyword>